<evidence type="ECO:0000313" key="2">
    <source>
        <dbReference type="EMBL" id="MYM69173.1"/>
    </source>
</evidence>
<evidence type="ECO:0000313" key="3">
    <source>
        <dbReference type="Proteomes" id="UP000450012"/>
    </source>
</evidence>
<dbReference type="AlphaFoldDB" id="A0A7X4KE70"/>
<feature type="transmembrane region" description="Helical" evidence="1">
    <location>
        <begin position="71"/>
        <end position="99"/>
    </location>
</feature>
<name>A0A7X4KE70_9BURK</name>
<protein>
    <submittedName>
        <fullName evidence="2">Uncharacterized protein</fullName>
    </submittedName>
</protein>
<organism evidence="2 3">
    <name type="scientific">Duganella rivi</name>
    <dbReference type="NCBI Taxonomy" id="2666083"/>
    <lineage>
        <taxon>Bacteria</taxon>
        <taxon>Pseudomonadati</taxon>
        <taxon>Pseudomonadota</taxon>
        <taxon>Betaproteobacteria</taxon>
        <taxon>Burkholderiales</taxon>
        <taxon>Oxalobacteraceae</taxon>
        <taxon>Telluria group</taxon>
        <taxon>Duganella</taxon>
    </lineage>
</organism>
<gene>
    <name evidence="2" type="ORF">GTP45_20360</name>
</gene>
<proteinExistence type="predicted"/>
<dbReference type="Proteomes" id="UP000450012">
    <property type="component" value="Unassembled WGS sequence"/>
</dbReference>
<reference evidence="2 3" key="1">
    <citation type="submission" date="2019-12" db="EMBL/GenBank/DDBJ databases">
        <title>Novel species isolated from a subtropical stream in China.</title>
        <authorList>
            <person name="Lu H."/>
        </authorList>
    </citation>
    <scope>NUCLEOTIDE SEQUENCE [LARGE SCALE GENOMIC DNA]</scope>
    <source>
        <strain evidence="2 3">FT55W</strain>
    </source>
</reference>
<sequence length="101" mass="10908">MKFSEMSAVSALIVTTLTMMGVISLILLALDMSNAPHLSGHLAVVWSPVLLSFGMYVLLARNAASSKRSLYLGACITALIAPIIAGQMYFFFGFAFLGWQM</sequence>
<keyword evidence="1" id="KW-0472">Membrane</keyword>
<dbReference type="EMBL" id="WWCK01000006">
    <property type="protein sequence ID" value="MYM69173.1"/>
    <property type="molecule type" value="Genomic_DNA"/>
</dbReference>
<comment type="caution">
    <text evidence="2">The sequence shown here is derived from an EMBL/GenBank/DDBJ whole genome shotgun (WGS) entry which is preliminary data.</text>
</comment>
<accession>A0A7X4KE70</accession>
<feature type="transmembrane region" description="Helical" evidence="1">
    <location>
        <begin position="42"/>
        <end position="59"/>
    </location>
</feature>
<evidence type="ECO:0000256" key="1">
    <source>
        <dbReference type="SAM" id="Phobius"/>
    </source>
</evidence>
<keyword evidence="3" id="KW-1185">Reference proteome</keyword>
<dbReference type="RefSeq" id="WP_161015689.1">
    <property type="nucleotide sequence ID" value="NZ_WWCK01000006.1"/>
</dbReference>
<keyword evidence="1" id="KW-0812">Transmembrane</keyword>
<keyword evidence="1" id="KW-1133">Transmembrane helix</keyword>
<feature type="transmembrane region" description="Helical" evidence="1">
    <location>
        <begin position="7"/>
        <end position="30"/>
    </location>
</feature>